<gene>
    <name evidence="3" type="ORF">SAMN02746009_02802</name>
</gene>
<evidence type="ECO:0000259" key="2">
    <source>
        <dbReference type="Pfam" id="PF10633"/>
    </source>
</evidence>
<accession>A0A1M7AYJ9</accession>
<dbReference type="EMBL" id="FRAS01000015">
    <property type="protein sequence ID" value="SHL47676.1"/>
    <property type="molecule type" value="Genomic_DNA"/>
</dbReference>
<dbReference type="Proteomes" id="UP000183947">
    <property type="component" value="Unassembled WGS sequence"/>
</dbReference>
<keyword evidence="1" id="KW-0732">Signal</keyword>
<dbReference type="InterPro" id="IPR029062">
    <property type="entry name" value="Class_I_gatase-like"/>
</dbReference>
<dbReference type="InterPro" id="IPR018905">
    <property type="entry name" value="A-galactase_NEW3"/>
</dbReference>
<feature type="domain" description="Alpha-galactosidase NEW3" evidence="2">
    <location>
        <begin position="572"/>
        <end position="627"/>
    </location>
</feature>
<evidence type="ECO:0000256" key="1">
    <source>
        <dbReference type="SAM" id="SignalP"/>
    </source>
</evidence>
<dbReference type="GO" id="GO:0016811">
    <property type="term" value="F:hydrolase activity, acting on carbon-nitrogen (but not peptide) bonds, in linear amides"/>
    <property type="evidence" value="ECO:0007669"/>
    <property type="project" value="TreeGrafter"/>
</dbReference>
<dbReference type="Pfam" id="PF02585">
    <property type="entry name" value="PIG-L"/>
    <property type="match status" value="1"/>
</dbReference>
<name>A0A1M7AYJ9_9BACT</name>
<dbReference type="InterPro" id="IPR024078">
    <property type="entry name" value="LmbE-like_dom_sf"/>
</dbReference>
<reference evidence="4" key="1">
    <citation type="submission" date="2016-11" db="EMBL/GenBank/DDBJ databases">
        <authorList>
            <person name="Varghese N."/>
            <person name="Submissions S."/>
        </authorList>
    </citation>
    <scope>NUCLEOTIDE SEQUENCE [LARGE SCALE GENOMIC DNA]</scope>
    <source>
        <strain evidence="4">DSM 18569</strain>
    </source>
</reference>
<feature type="chain" id="PRO_5012455200" evidence="1">
    <location>
        <begin position="28"/>
        <end position="872"/>
    </location>
</feature>
<dbReference type="PANTHER" id="PTHR12993:SF26">
    <property type="entry name" value="1D-MYO-INOSITOL 2-ACETAMIDO-2-DEOXY-ALPHA-D-GLUCOPYRANOSIDE DEACETYLASE"/>
    <property type="match status" value="1"/>
</dbReference>
<dbReference type="SUPFAM" id="SSF102588">
    <property type="entry name" value="LmbE-like"/>
    <property type="match status" value="1"/>
</dbReference>
<dbReference type="AlphaFoldDB" id="A0A1M7AYJ9"/>
<evidence type="ECO:0000313" key="4">
    <source>
        <dbReference type="Proteomes" id="UP000183947"/>
    </source>
</evidence>
<organism evidence="3 4">
    <name type="scientific">Hymenobacter psychrotolerans DSM 18569</name>
    <dbReference type="NCBI Taxonomy" id="1121959"/>
    <lineage>
        <taxon>Bacteria</taxon>
        <taxon>Pseudomonadati</taxon>
        <taxon>Bacteroidota</taxon>
        <taxon>Cytophagia</taxon>
        <taxon>Cytophagales</taxon>
        <taxon>Hymenobacteraceae</taxon>
        <taxon>Hymenobacter</taxon>
    </lineage>
</organism>
<dbReference type="OrthoDB" id="9759749at2"/>
<dbReference type="Gene3D" id="3.40.50.10320">
    <property type="entry name" value="LmbE-like"/>
    <property type="match status" value="1"/>
</dbReference>
<feature type="signal peptide" evidence="1">
    <location>
        <begin position="1"/>
        <end position="27"/>
    </location>
</feature>
<sequence>MRTRLFRAALSAVILTQSLIHSSTTQAQAPKTWSSSEILLGLRKLNVLGSALYVAAHPDDENTRLIAYMANGRLLETGYLSCTRGDGGQNLIGPELREGLGVIRTQELLAARRIDGGRQFFTRANDFGFSKTPEETFTIWDKEQVLADMVWVIRQRRPDVMITRFPPDARAGHGHHTASAMLAIEAFSAAADPKRFPEQLQYVQPWQAKRLLWNTGSFFVKPGEDMSQYFKLDAGGFNPLLGQSYGEIAARSRSQHRSQGFGSSAQRGEAPEYFQLLKGEPAKTDLFDGVDLTWNRVPGGAAVGKLIDEVIRKYDPSNPSASVAGLNKVLYALLKVKEVSPFWSEEKGNEVADLMQACLGLRVEAVAAEPTVTPGSVLSLKVDAVANQPFNVQGLYFNWFVKDSTLYRKPSPANTGTFDGPPDMDVKVGLNQLYSKSVEVDVPAKQLVSQPYWLLEQGTTGMYKLPVVYDQEQPKFRGYRANDHTVVQARDLVGLPENPSPAYVYVQIPMGYGLVMRVPIQYKSTDPVEGEKYRPLTVVPPVAVNIGGRAYVFADNQPKTVPVTLRAGKAGVKGSVALTLPQGWKSEPASISFDLATKDAEQTVQFRVQPGAGAAEGKSELRAVATVDGQTYSRGYQPIEYNHIPTQILFPESVAPLVKLDLKRKGQEIGYLMGAGDEVPDALRQIGYTVTLLKPEDLTEQNLRRFDAVVLGVRAYNTVDRLKTLQPNLLKYVEQGGNLVVQYVVSRGTVMPQIGPYPLTLSSDRVTVENAPVTFLNPSQPLLNTPNKITSRDFEGWVQEQGLYYPSQWDPKYQTVLSSSDPGEKAKESAILVANYGKGHYIYTGLSLFRELPAGVPGAYRLLTNMVSLGKK</sequence>
<dbReference type="RefSeq" id="WP_073286180.1">
    <property type="nucleotide sequence ID" value="NZ_FRAS01000015.1"/>
</dbReference>
<dbReference type="STRING" id="1121959.SAMN02746009_02802"/>
<dbReference type="Gene3D" id="3.40.50.880">
    <property type="match status" value="1"/>
</dbReference>
<proteinExistence type="predicted"/>
<dbReference type="InterPro" id="IPR003737">
    <property type="entry name" value="GlcNAc_PI_deacetylase-related"/>
</dbReference>
<dbReference type="SUPFAM" id="SSF52317">
    <property type="entry name" value="Class I glutamine amidotransferase-like"/>
    <property type="match status" value="1"/>
</dbReference>
<dbReference type="PANTHER" id="PTHR12993">
    <property type="entry name" value="N-ACETYLGLUCOSAMINYL-PHOSPHATIDYLINOSITOL DE-N-ACETYLASE-RELATED"/>
    <property type="match status" value="1"/>
</dbReference>
<evidence type="ECO:0000313" key="3">
    <source>
        <dbReference type="EMBL" id="SHL47676.1"/>
    </source>
</evidence>
<dbReference type="Pfam" id="PF10633">
    <property type="entry name" value="NPCBM_assoc"/>
    <property type="match status" value="1"/>
</dbReference>
<protein>
    <submittedName>
        <fullName evidence="3">NPCBM-associated, NEW3 domain of alpha-galactosidase</fullName>
    </submittedName>
</protein>
<keyword evidence="4" id="KW-1185">Reference proteome</keyword>